<protein>
    <submittedName>
        <fullName evidence="2">STAS domain-containing protein</fullName>
    </submittedName>
</protein>
<comment type="caution">
    <text evidence="2">The sequence shown here is derived from an EMBL/GenBank/DDBJ whole genome shotgun (WGS) entry which is preliminary data.</text>
</comment>
<keyword evidence="3" id="KW-1185">Reference proteome</keyword>
<dbReference type="SUPFAM" id="SSF52091">
    <property type="entry name" value="SpoIIaa-like"/>
    <property type="match status" value="1"/>
</dbReference>
<reference evidence="2 3" key="1">
    <citation type="submission" date="2024-10" db="EMBL/GenBank/DDBJ databases">
        <title>The Natural Products Discovery Center: Release of the First 8490 Sequenced Strains for Exploring Actinobacteria Biosynthetic Diversity.</title>
        <authorList>
            <person name="Kalkreuter E."/>
            <person name="Kautsar S.A."/>
            <person name="Yang D."/>
            <person name="Bader C.D."/>
            <person name="Teijaro C.N."/>
            <person name="Fluegel L."/>
            <person name="Davis C.M."/>
            <person name="Simpson J.R."/>
            <person name="Lauterbach L."/>
            <person name="Steele A.D."/>
            <person name="Gui C."/>
            <person name="Meng S."/>
            <person name="Li G."/>
            <person name="Viehrig K."/>
            <person name="Ye F."/>
            <person name="Su P."/>
            <person name="Kiefer A.F."/>
            <person name="Nichols A."/>
            <person name="Cepeda A.J."/>
            <person name="Yan W."/>
            <person name="Fan B."/>
            <person name="Jiang Y."/>
            <person name="Adhikari A."/>
            <person name="Zheng C.-J."/>
            <person name="Schuster L."/>
            <person name="Cowan T.M."/>
            <person name="Smanski M.J."/>
            <person name="Chevrette M.G."/>
            <person name="De Carvalho L.P.S."/>
            <person name="Shen B."/>
        </authorList>
    </citation>
    <scope>NUCLEOTIDE SEQUENCE [LARGE SCALE GENOMIC DNA]</scope>
    <source>
        <strain evidence="2 3">NPDC015755</strain>
    </source>
</reference>
<proteinExistence type="predicted"/>
<dbReference type="InterPro" id="IPR036513">
    <property type="entry name" value="STAS_dom_sf"/>
</dbReference>
<dbReference type="RefSeq" id="WP_391934036.1">
    <property type="nucleotide sequence ID" value="NZ_JBIBSM010000005.1"/>
</dbReference>
<gene>
    <name evidence="2" type="ORF">ACF05T_10640</name>
</gene>
<feature type="domain" description="MlaB-like STAS" evidence="1">
    <location>
        <begin position="20"/>
        <end position="96"/>
    </location>
</feature>
<accession>A0ABW6Y9P4</accession>
<dbReference type="Gene3D" id="3.30.750.24">
    <property type="entry name" value="STAS domain"/>
    <property type="match status" value="1"/>
</dbReference>
<evidence type="ECO:0000313" key="3">
    <source>
        <dbReference type="Proteomes" id="UP001603013"/>
    </source>
</evidence>
<evidence type="ECO:0000259" key="1">
    <source>
        <dbReference type="Pfam" id="PF13466"/>
    </source>
</evidence>
<dbReference type="EMBL" id="JBIBSM010000005">
    <property type="protein sequence ID" value="MFF8276547.1"/>
    <property type="molecule type" value="Genomic_DNA"/>
</dbReference>
<sequence>MSSGRGAGLLDVDTSQPLVLTLGARATPDEVARLCAVLREAPPTDVVCEIGALGHADLAVVDALARLRLVAVRLGHRLTFRGARAELRLLLELVGLAGLA</sequence>
<organism evidence="2 3">
    <name type="scientific">Streptomyces lateritius</name>
    <dbReference type="NCBI Taxonomy" id="67313"/>
    <lineage>
        <taxon>Bacteria</taxon>
        <taxon>Bacillati</taxon>
        <taxon>Actinomycetota</taxon>
        <taxon>Actinomycetes</taxon>
        <taxon>Kitasatosporales</taxon>
        <taxon>Streptomycetaceae</taxon>
        <taxon>Streptomyces</taxon>
    </lineage>
</organism>
<evidence type="ECO:0000313" key="2">
    <source>
        <dbReference type="EMBL" id="MFF8276547.1"/>
    </source>
</evidence>
<dbReference type="Pfam" id="PF13466">
    <property type="entry name" value="STAS_2"/>
    <property type="match status" value="1"/>
</dbReference>
<dbReference type="InterPro" id="IPR058548">
    <property type="entry name" value="MlaB-like_STAS"/>
</dbReference>
<name>A0ABW6Y9P4_9ACTN</name>
<dbReference type="Proteomes" id="UP001603013">
    <property type="component" value="Unassembled WGS sequence"/>
</dbReference>